<dbReference type="PANTHER" id="PTHR37577">
    <property type="entry name" value="INTEGRAL MEMBRANE PROTEIN"/>
    <property type="match status" value="1"/>
</dbReference>
<feature type="transmembrane region" description="Helical" evidence="2">
    <location>
        <begin position="75"/>
        <end position="94"/>
    </location>
</feature>
<feature type="transmembrane region" description="Helical" evidence="2">
    <location>
        <begin position="159"/>
        <end position="178"/>
    </location>
</feature>
<keyword evidence="4" id="KW-1185">Reference proteome</keyword>
<gene>
    <name evidence="3" type="ORF">PPNO1_LOCUS3908</name>
</gene>
<keyword evidence="2" id="KW-0812">Transmembrane</keyword>
<feature type="region of interest" description="Disordered" evidence="1">
    <location>
        <begin position="189"/>
        <end position="245"/>
    </location>
</feature>
<accession>A0A9P1MAC4</accession>
<evidence type="ECO:0000313" key="3">
    <source>
        <dbReference type="EMBL" id="CAI4214174.1"/>
    </source>
</evidence>
<organism evidence="3 4">
    <name type="scientific">Parascedosporium putredinis</name>
    <dbReference type="NCBI Taxonomy" id="1442378"/>
    <lineage>
        <taxon>Eukaryota</taxon>
        <taxon>Fungi</taxon>
        <taxon>Dikarya</taxon>
        <taxon>Ascomycota</taxon>
        <taxon>Pezizomycotina</taxon>
        <taxon>Sordariomycetes</taxon>
        <taxon>Hypocreomycetidae</taxon>
        <taxon>Microascales</taxon>
        <taxon>Microascaceae</taxon>
        <taxon>Parascedosporium</taxon>
    </lineage>
</organism>
<comment type="caution">
    <text evidence="3">The sequence shown here is derived from an EMBL/GenBank/DDBJ whole genome shotgun (WGS) entry which is preliminary data.</text>
</comment>
<keyword evidence="2" id="KW-1133">Transmembrane helix</keyword>
<feature type="transmembrane region" description="Helical" evidence="2">
    <location>
        <begin position="265"/>
        <end position="287"/>
    </location>
</feature>
<protein>
    <submittedName>
        <fullName evidence="3">Uncharacterized protein</fullName>
    </submittedName>
</protein>
<proteinExistence type="predicted"/>
<reference evidence="3" key="1">
    <citation type="submission" date="2022-11" db="EMBL/GenBank/DDBJ databases">
        <authorList>
            <person name="Scott C."/>
            <person name="Bruce N."/>
        </authorList>
    </citation>
    <scope>NUCLEOTIDE SEQUENCE</scope>
</reference>
<evidence type="ECO:0000256" key="2">
    <source>
        <dbReference type="SAM" id="Phobius"/>
    </source>
</evidence>
<sequence>METSQALASVLDFLCKWKRLEWLRSTEGLKRDAMESALNKCVIGFADIQIFTGLAILISGFAMLPRGLSSYHWQIVVQLAWFSSLTHLSMLSFLRNYLKNRPLEMWIRIFFTLVLAVMLMAGFGISGHFDWDTDDNGPSQYADCYRRLTATRSAEENDWTFGQVFPLILVAAPLTSMVKSFSGVTDVSTKATQGTPRLSADGDLTIPPPTNQNEPKRDTNTQDGEQEPIPLERTATPTPYADPLELEDPREGVEQKYSSYTQNSAVFQGILILAILSYLQSALYIVVDNPVGFVVPFINLIQALLFIDPIIQISWILANLSLTKIRYAHCWTADFLRFIILVVLTGTQLTEFFYAPRGLAILVFTSGIQPWAWCEDTDHVEPCSVFDVDGMFY</sequence>
<dbReference type="AlphaFoldDB" id="A0A9P1MAC4"/>
<feature type="transmembrane region" description="Helical" evidence="2">
    <location>
        <begin position="41"/>
        <end position="63"/>
    </location>
</feature>
<name>A0A9P1MAC4_9PEZI</name>
<dbReference type="EMBL" id="CALLCH030000010">
    <property type="protein sequence ID" value="CAI4214174.1"/>
    <property type="molecule type" value="Genomic_DNA"/>
</dbReference>
<feature type="transmembrane region" description="Helical" evidence="2">
    <location>
        <begin position="293"/>
        <end position="318"/>
    </location>
</feature>
<dbReference type="Proteomes" id="UP000838763">
    <property type="component" value="Unassembled WGS sequence"/>
</dbReference>
<dbReference type="PANTHER" id="PTHR37577:SF1">
    <property type="entry name" value="INTEGRAL MEMBRANE PROTEIN"/>
    <property type="match status" value="1"/>
</dbReference>
<keyword evidence="2" id="KW-0472">Membrane</keyword>
<dbReference type="InterPro" id="IPR053018">
    <property type="entry name" value="Elsinochrome_Biosynth-Asso"/>
</dbReference>
<evidence type="ECO:0000256" key="1">
    <source>
        <dbReference type="SAM" id="MobiDB-lite"/>
    </source>
</evidence>
<feature type="transmembrane region" description="Helical" evidence="2">
    <location>
        <begin position="106"/>
        <end position="129"/>
    </location>
</feature>
<dbReference type="OrthoDB" id="5427664at2759"/>
<evidence type="ECO:0000313" key="4">
    <source>
        <dbReference type="Proteomes" id="UP000838763"/>
    </source>
</evidence>